<evidence type="ECO:0000256" key="3">
    <source>
        <dbReference type="ARBA" id="ARBA00023015"/>
    </source>
</evidence>
<evidence type="ECO:0000256" key="1">
    <source>
        <dbReference type="ARBA" id="ARBA00022679"/>
    </source>
</evidence>
<keyword evidence="8" id="KW-1185">Reference proteome</keyword>
<dbReference type="SUPFAM" id="SSF52172">
    <property type="entry name" value="CheY-like"/>
    <property type="match status" value="1"/>
</dbReference>
<keyword evidence="2" id="KW-0418">Kinase</keyword>
<dbReference type="SMART" id="SM01012">
    <property type="entry name" value="ANTAR"/>
    <property type="match status" value="1"/>
</dbReference>
<name>A0ABU1UBD2_9MICC</name>
<reference evidence="7 8" key="1">
    <citation type="submission" date="2023-07" db="EMBL/GenBank/DDBJ databases">
        <title>Sorghum-associated microbial communities from plants grown in Nebraska, USA.</title>
        <authorList>
            <person name="Schachtman D."/>
        </authorList>
    </citation>
    <scope>NUCLEOTIDE SEQUENCE [LARGE SCALE GENOMIC DNA]</scope>
    <source>
        <strain evidence="7 8">BE167</strain>
    </source>
</reference>
<feature type="domain" description="ANTAR" evidence="6">
    <location>
        <begin position="180"/>
        <end position="241"/>
    </location>
</feature>
<proteinExistence type="predicted"/>
<dbReference type="RefSeq" id="WP_310055786.1">
    <property type="nucleotide sequence ID" value="NZ_JAVDVQ010000006.1"/>
</dbReference>
<sequence length="250" mass="26823">MMVPSSAEADERGRGPQDTKPISADALAVRLGDIARKLQHQVDTDSILEGIVHAALELVPHAADASVSLITGHRTIDSRAASSDLPRRVDALQSETGQGPCLDASYEERVVSVPDLSTDERWPDFSRPAFNLGARSMLSFQLFVDGDHLGALNLFGKGVGVFDAESERIGALVAAHAAVAVAGSQQVNQLTQALDTRDLIGQAKGILMERYKITAQQAFLLLSRASSELNIKLRDVAEQLTISGEMAKKR</sequence>
<evidence type="ECO:0000313" key="8">
    <source>
        <dbReference type="Proteomes" id="UP001252243"/>
    </source>
</evidence>
<accession>A0ABU1UBD2</accession>
<dbReference type="InterPro" id="IPR012074">
    <property type="entry name" value="GAF_ANTAR"/>
</dbReference>
<protein>
    <submittedName>
        <fullName evidence="7">GAF domain-containing protein</fullName>
    </submittedName>
</protein>
<dbReference type="Pfam" id="PF03861">
    <property type="entry name" value="ANTAR"/>
    <property type="match status" value="1"/>
</dbReference>
<keyword evidence="1" id="KW-0808">Transferase</keyword>
<evidence type="ECO:0000259" key="6">
    <source>
        <dbReference type="PROSITE" id="PS50921"/>
    </source>
</evidence>
<dbReference type="PIRSF" id="PIRSF036625">
    <property type="entry name" value="GAF_ANTAR"/>
    <property type="match status" value="1"/>
</dbReference>
<evidence type="ECO:0000256" key="5">
    <source>
        <dbReference type="SAM" id="MobiDB-lite"/>
    </source>
</evidence>
<organism evidence="7 8">
    <name type="scientific">Arthrobacter ginsengisoli</name>
    <dbReference type="NCBI Taxonomy" id="1356565"/>
    <lineage>
        <taxon>Bacteria</taxon>
        <taxon>Bacillati</taxon>
        <taxon>Actinomycetota</taxon>
        <taxon>Actinomycetes</taxon>
        <taxon>Micrococcales</taxon>
        <taxon>Micrococcaceae</taxon>
        <taxon>Arthrobacter</taxon>
    </lineage>
</organism>
<dbReference type="InterPro" id="IPR011006">
    <property type="entry name" value="CheY-like_superfamily"/>
</dbReference>
<comment type="caution">
    <text evidence="7">The sequence shown here is derived from an EMBL/GenBank/DDBJ whole genome shotgun (WGS) entry which is preliminary data.</text>
</comment>
<dbReference type="PROSITE" id="PS50921">
    <property type="entry name" value="ANTAR"/>
    <property type="match status" value="1"/>
</dbReference>
<dbReference type="Gene3D" id="1.10.10.10">
    <property type="entry name" value="Winged helix-like DNA-binding domain superfamily/Winged helix DNA-binding domain"/>
    <property type="match status" value="1"/>
</dbReference>
<dbReference type="InterPro" id="IPR005561">
    <property type="entry name" value="ANTAR"/>
</dbReference>
<keyword evidence="4" id="KW-0804">Transcription</keyword>
<keyword evidence="3" id="KW-0805">Transcription regulation</keyword>
<dbReference type="SMART" id="SM00065">
    <property type="entry name" value="GAF"/>
    <property type="match status" value="1"/>
</dbReference>
<feature type="region of interest" description="Disordered" evidence="5">
    <location>
        <begin position="1"/>
        <end position="22"/>
    </location>
</feature>
<dbReference type="Gene3D" id="3.30.450.40">
    <property type="match status" value="1"/>
</dbReference>
<dbReference type="Proteomes" id="UP001252243">
    <property type="component" value="Unassembled WGS sequence"/>
</dbReference>
<evidence type="ECO:0000256" key="4">
    <source>
        <dbReference type="ARBA" id="ARBA00023163"/>
    </source>
</evidence>
<dbReference type="InterPro" id="IPR003018">
    <property type="entry name" value="GAF"/>
</dbReference>
<gene>
    <name evidence="7" type="ORF">J2X01_001778</name>
</gene>
<dbReference type="EMBL" id="JAVDVQ010000006">
    <property type="protein sequence ID" value="MDR7082489.1"/>
    <property type="molecule type" value="Genomic_DNA"/>
</dbReference>
<dbReference type="InterPro" id="IPR036388">
    <property type="entry name" value="WH-like_DNA-bd_sf"/>
</dbReference>
<dbReference type="Pfam" id="PF13185">
    <property type="entry name" value="GAF_2"/>
    <property type="match status" value="1"/>
</dbReference>
<evidence type="ECO:0000313" key="7">
    <source>
        <dbReference type="EMBL" id="MDR7082489.1"/>
    </source>
</evidence>
<dbReference type="SUPFAM" id="SSF55781">
    <property type="entry name" value="GAF domain-like"/>
    <property type="match status" value="1"/>
</dbReference>
<dbReference type="InterPro" id="IPR029016">
    <property type="entry name" value="GAF-like_dom_sf"/>
</dbReference>
<evidence type="ECO:0000256" key="2">
    <source>
        <dbReference type="ARBA" id="ARBA00022777"/>
    </source>
</evidence>